<dbReference type="PANTHER" id="PTHR37821:SF1">
    <property type="entry name" value="AMINO ACID TRANSPORTER YUIF-RELATED"/>
    <property type="match status" value="1"/>
</dbReference>
<keyword evidence="3 6" id="KW-0812">Transmembrane</keyword>
<dbReference type="InterPro" id="IPR018461">
    <property type="entry name" value="Na/H_Antiport_NhaC-like_C"/>
</dbReference>
<evidence type="ECO:0000313" key="10">
    <source>
        <dbReference type="Proteomes" id="UP000237350"/>
    </source>
</evidence>
<feature type="domain" description="Na+/H+ antiporter NhaC-like C-terminal" evidence="7">
    <location>
        <begin position="144"/>
        <end position="436"/>
    </location>
</feature>
<dbReference type="PANTHER" id="PTHR37821">
    <property type="entry name" value="AMINO ACID TRANSPORTER YUIF-RELATED"/>
    <property type="match status" value="1"/>
</dbReference>
<dbReference type="GO" id="GO:0005886">
    <property type="term" value="C:plasma membrane"/>
    <property type="evidence" value="ECO:0007669"/>
    <property type="project" value="UniProtKB-SubCell"/>
</dbReference>
<evidence type="ECO:0000313" key="9">
    <source>
        <dbReference type="EMBL" id="POR01293.1"/>
    </source>
</evidence>
<feature type="transmembrane region" description="Helical" evidence="6">
    <location>
        <begin position="287"/>
        <end position="311"/>
    </location>
</feature>
<evidence type="ECO:0000256" key="5">
    <source>
        <dbReference type="ARBA" id="ARBA00023136"/>
    </source>
</evidence>
<dbReference type="Pfam" id="PF13726">
    <property type="entry name" value="Na_H_antiport_2"/>
    <property type="match status" value="1"/>
</dbReference>
<evidence type="ECO:0000256" key="3">
    <source>
        <dbReference type="ARBA" id="ARBA00022692"/>
    </source>
</evidence>
<evidence type="ECO:0000256" key="1">
    <source>
        <dbReference type="ARBA" id="ARBA00004651"/>
    </source>
</evidence>
<keyword evidence="4 6" id="KW-1133">Transmembrane helix</keyword>
<dbReference type="RefSeq" id="WP_103680294.1">
    <property type="nucleotide sequence ID" value="NZ_LPWH01000067.1"/>
</dbReference>
<sequence>MLTNPVFLSVLIMVALCLLKLNVLLSLVVSALAGGILAGMSLTGTMSTLIGGMGGNSSTALSYILLGALAASLHKTGIARILTGKIVRAVRGKATIMLLIIAGVACLSQNLIPVHIAFIPILVPPLLAVMNKLSIDRRAVAAALTFGLKAPYVALPVGYGWIFHGIISDQMAENGLAVEQGQIWHVLWIAGAAMAAGLLVAIFVTYRKPRSYEMIELREDQDSSASDAPAAGDAPSLTPKHWVALAGALSALAIQVSPLGSLHIGALVGLAIMLLGRAIEWSDIDEMIHSGIGMMGFIAFVMLIAAGYGAVIRETGAVEPLVESARVLLGGSRFMGATVMILIGLFITMGLGTSFGTIPIIAAIYVPMALSLGFSTPATILLIGVAGALGDAGSPASDSTLGPTAGLNVDGQHDHIWDTCVPTFLHYNIPLIVAGIIGAVLL</sequence>
<dbReference type="InterPro" id="IPR032813">
    <property type="entry name" value="Na_H_antiport_N"/>
</dbReference>
<feature type="transmembrane region" description="Helical" evidence="6">
    <location>
        <begin position="6"/>
        <end position="25"/>
    </location>
</feature>
<comment type="caution">
    <text evidence="9">The sequence shown here is derived from an EMBL/GenBank/DDBJ whole genome shotgun (WGS) entry which is preliminary data.</text>
</comment>
<evidence type="ECO:0000259" key="8">
    <source>
        <dbReference type="Pfam" id="PF13726"/>
    </source>
</evidence>
<evidence type="ECO:0000256" key="4">
    <source>
        <dbReference type="ARBA" id="ARBA00022989"/>
    </source>
</evidence>
<feature type="transmembrane region" description="Helical" evidence="6">
    <location>
        <begin position="60"/>
        <end position="82"/>
    </location>
</feature>
<dbReference type="AlphaFoldDB" id="A0A2S4JP93"/>
<comment type="subcellular location">
    <subcellularLocation>
        <location evidence="1">Cell membrane</location>
        <topology evidence="1">Multi-pass membrane protein</topology>
    </subcellularLocation>
</comment>
<dbReference type="Pfam" id="PF03553">
    <property type="entry name" value="Na_H_antiporter"/>
    <property type="match status" value="1"/>
</dbReference>
<feature type="domain" description="Putative Na+/H+ antiporter N-terminal" evidence="8">
    <location>
        <begin position="4"/>
        <end position="89"/>
    </location>
</feature>
<proteinExistence type="predicted"/>
<feature type="transmembrane region" description="Helical" evidence="6">
    <location>
        <begin position="424"/>
        <end position="441"/>
    </location>
</feature>
<keyword evidence="10" id="KW-1185">Reference proteome</keyword>
<feature type="transmembrane region" description="Helical" evidence="6">
    <location>
        <begin position="364"/>
        <end position="389"/>
    </location>
</feature>
<dbReference type="Proteomes" id="UP000237350">
    <property type="component" value="Unassembled WGS sequence"/>
</dbReference>
<evidence type="ECO:0000256" key="6">
    <source>
        <dbReference type="SAM" id="Phobius"/>
    </source>
</evidence>
<organism evidence="9 10">
    <name type="scientific">Alkalispirochaeta sphaeroplastigenens</name>
    <dbReference type="NCBI Taxonomy" id="1187066"/>
    <lineage>
        <taxon>Bacteria</taxon>
        <taxon>Pseudomonadati</taxon>
        <taxon>Spirochaetota</taxon>
        <taxon>Spirochaetia</taxon>
        <taxon>Spirochaetales</taxon>
        <taxon>Spirochaetaceae</taxon>
        <taxon>Alkalispirochaeta</taxon>
    </lineage>
</organism>
<protein>
    <submittedName>
        <fullName evidence="9">Sodium:proton antiporter</fullName>
    </submittedName>
</protein>
<reference evidence="10" key="1">
    <citation type="submission" date="2015-12" db="EMBL/GenBank/DDBJ databases">
        <authorList>
            <person name="Lodha T.D."/>
            <person name="Chintalapati S."/>
            <person name="Chintalapati V.R."/>
            <person name="Sravanthi T."/>
        </authorList>
    </citation>
    <scope>NUCLEOTIDE SEQUENCE [LARGE SCALE GENOMIC DNA]</scope>
    <source>
        <strain evidence="10">JC133</strain>
    </source>
</reference>
<gene>
    <name evidence="9" type="ORF">AU468_08210</name>
</gene>
<evidence type="ECO:0000259" key="7">
    <source>
        <dbReference type="Pfam" id="PF03553"/>
    </source>
</evidence>
<name>A0A2S4JP93_9SPIO</name>
<dbReference type="InterPro" id="IPR052576">
    <property type="entry name" value="AA_Transporter-Related"/>
</dbReference>
<feature type="transmembrane region" description="Helical" evidence="6">
    <location>
        <begin position="94"/>
        <end position="119"/>
    </location>
</feature>
<feature type="transmembrane region" description="Helical" evidence="6">
    <location>
        <begin position="139"/>
        <end position="162"/>
    </location>
</feature>
<dbReference type="OrthoDB" id="9772446at2"/>
<feature type="transmembrane region" description="Helical" evidence="6">
    <location>
        <begin position="183"/>
        <end position="206"/>
    </location>
</feature>
<accession>A0A2S4JP93</accession>
<feature type="transmembrane region" description="Helical" evidence="6">
    <location>
        <begin position="331"/>
        <end position="352"/>
    </location>
</feature>
<evidence type="ECO:0000256" key="2">
    <source>
        <dbReference type="ARBA" id="ARBA00022475"/>
    </source>
</evidence>
<feature type="transmembrane region" description="Helical" evidence="6">
    <location>
        <begin position="242"/>
        <end position="275"/>
    </location>
</feature>
<keyword evidence="5 6" id="KW-0472">Membrane</keyword>
<dbReference type="EMBL" id="LPWH01000067">
    <property type="protein sequence ID" value="POR01293.1"/>
    <property type="molecule type" value="Genomic_DNA"/>
</dbReference>
<keyword evidence="2" id="KW-1003">Cell membrane</keyword>